<evidence type="ECO:0000313" key="7">
    <source>
        <dbReference type="Proteomes" id="UP000005631"/>
    </source>
</evidence>
<dbReference type="NCBIfam" id="NF005499">
    <property type="entry name" value="PRK07114.1"/>
    <property type="match status" value="1"/>
</dbReference>
<dbReference type="PANTHER" id="PTHR30246">
    <property type="entry name" value="2-KETO-3-DEOXY-6-PHOSPHOGLUCONATE ALDOLASE"/>
    <property type="match status" value="1"/>
</dbReference>
<sequence length="217" mass="23525">MKKEDVIAKMAETKIVPLFYNADAEVAKKLVDACFAGGARVIEFTNRGEKAVEVFENLLAYCNSKYPELALGIGSISSVDQAKQFIEIGAHFLVSPFINEDLAKTASANDIFWTGGCGTITEMQTAYSWGVPLLKLFPGNIYGPAMIKGAKAPCPWLQIMPTGGVEPTEDNLNSWFSAGAMCVGMGSKLFAKKENGEFDYDAIQEKVSISVNIASHY</sequence>
<evidence type="ECO:0000256" key="3">
    <source>
        <dbReference type="ARBA" id="ARBA00011233"/>
    </source>
</evidence>
<dbReference type="Pfam" id="PF01081">
    <property type="entry name" value="Aldolase"/>
    <property type="match status" value="1"/>
</dbReference>
<evidence type="ECO:0000256" key="2">
    <source>
        <dbReference type="ARBA" id="ARBA00006906"/>
    </source>
</evidence>
<dbReference type="Proteomes" id="UP000005631">
    <property type="component" value="Chromosome"/>
</dbReference>
<dbReference type="KEGG" id="oho:Oweho_2216"/>
<comment type="pathway">
    <text evidence="1">Carbohydrate acid metabolism.</text>
</comment>
<gene>
    <name evidence="6" type="ordered locus">Oweho_2216</name>
</gene>
<dbReference type="GO" id="GO:0016829">
    <property type="term" value="F:lyase activity"/>
    <property type="evidence" value="ECO:0007669"/>
    <property type="project" value="UniProtKB-KW"/>
</dbReference>
<dbReference type="PATRIC" id="fig|926562.3.peg.2234"/>
<dbReference type="InterPro" id="IPR000887">
    <property type="entry name" value="Aldlse_KDPG_KHG"/>
</dbReference>
<comment type="subunit">
    <text evidence="3">Homotrimer.</text>
</comment>
<dbReference type="Gene3D" id="3.20.20.70">
    <property type="entry name" value="Aldolase class I"/>
    <property type="match status" value="1"/>
</dbReference>
<proteinExistence type="inferred from homology"/>
<keyword evidence="7" id="KW-1185">Reference proteome</keyword>
<dbReference type="HOGENOM" id="CLU_077795_2_0_10"/>
<dbReference type="EMBL" id="CP003156">
    <property type="protein sequence ID" value="AEV33190.1"/>
    <property type="molecule type" value="Genomic_DNA"/>
</dbReference>
<protein>
    <submittedName>
        <fullName evidence="6">2-keto-3-deoxy-6-phosphogluconate aldolase</fullName>
    </submittedName>
</protein>
<dbReference type="PANTHER" id="PTHR30246:SF1">
    <property type="entry name" value="2-DEHYDRO-3-DEOXY-6-PHOSPHOGALACTONATE ALDOLASE-RELATED"/>
    <property type="match status" value="1"/>
</dbReference>
<name>G8R4R6_OWEHD</name>
<evidence type="ECO:0000256" key="1">
    <source>
        <dbReference type="ARBA" id="ARBA00004761"/>
    </source>
</evidence>
<organism evidence="6 7">
    <name type="scientific">Owenweeksia hongkongensis (strain DSM 17368 / CIP 108786 / JCM 12287 / NRRL B-23963 / UST20020801)</name>
    <dbReference type="NCBI Taxonomy" id="926562"/>
    <lineage>
        <taxon>Bacteria</taxon>
        <taxon>Pseudomonadati</taxon>
        <taxon>Bacteroidota</taxon>
        <taxon>Flavobacteriia</taxon>
        <taxon>Flavobacteriales</taxon>
        <taxon>Owenweeksiaceae</taxon>
        <taxon>Owenweeksia</taxon>
    </lineage>
</organism>
<dbReference type="AlphaFoldDB" id="G8R4R6"/>
<evidence type="ECO:0000313" key="6">
    <source>
        <dbReference type="EMBL" id="AEV33190.1"/>
    </source>
</evidence>
<dbReference type="CDD" id="cd00452">
    <property type="entry name" value="KDPG_aldolase"/>
    <property type="match status" value="1"/>
</dbReference>
<reference evidence="6 7" key="1">
    <citation type="journal article" date="2012" name="Stand. Genomic Sci.">
        <title>Genome sequence of the orange-pigmented seawater bacterium Owenweeksia hongkongensis type strain (UST20020801(T)).</title>
        <authorList>
            <person name="Riedel T."/>
            <person name="Held B."/>
            <person name="Nolan M."/>
            <person name="Lucas S."/>
            <person name="Lapidus A."/>
            <person name="Tice H."/>
            <person name="Del Rio T.G."/>
            <person name="Cheng J.F."/>
            <person name="Han C."/>
            <person name="Tapia R."/>
            <person name="Goodwin L.A."/>
            <person name="Pitluck S."/>
            <person name="Liolios K."/>
            <person name="Mavromatis K."/>
            <person name="Pagani I."/>
            <person name="Ivanova N."/>
            <person name="Mikhailova N."/>
            <person name="Pati A."/>
            <person name="Chen A."/>
            <person name="Palaniappan K."/>
            <person name="Rohde M."/>
            <person name="Tindall B.J."/>
            <person name="Detter J.C."/>
            <person name="Goker M."/>
            <person name="Woyke T."/>
            <person name="Bristow J."/>
            <person name="Eisen J.A."/>
            <person name="Markowitz V."/>
            <person name="Hugenholtz P."/>
            <person name="Klenk H.P."/>
            <person name="Kyrpides N.C."/>
        </authorList>
    </citation>
    <scope>NUCLEOTIDE SEQUENCE</scope>
    <source>
        <strain evidence="7">DSM 17368 / JCM 12287 / NRRL B-23963</strain>
    </source>
</reference>
<accession>G8R4R6</accession>
<dbReference type="OrthoDB" id="9802667at2"/>
<dbReference type="InterPro" id="IPR013785">
    <property type="entry name" value="Aldolase_TIM"/>
</dbReference>
<dbReference type="eggNOG" id="COG0800">
    <property type="taxonomic scope" value="Bacteria"/>
</dbReference>
<keyword evidence="5" id="KW-0119">Carbohydrate metabolism</keyword>
<evidence type="ECO:0000256" key="5">
    <source>
        <dbReference type="ARBA" id="ARBA00023277"/>
    </source>
</evidence>
<keyword evidence="4" id="KW-0456">Lyase</keyword>
<dbReference type="RefSeq" id="WP_014202539.1">
    <property type="nucleotide sequence ID" value="NC_016599.1"/>
</dbReference>
<dbReference type="STRING" id="926562.Oweho_2216"/>
<comment type="similarity">
    <text evidence="2">Belongs to the KHG/KDPG aldolase family.</text>
</comment>
<dbReference type="SUPFAM" id="SSF51569">
    <property type="entry name" value="Aldolase"/>
    <property type="match status" value="1"/>
</dbReference>
<evidence type="ECO:0000256" key="4">
    <source>
        <dbReference type="ARBA" id="ARBA00023239"/>
    </source>
</evidence>